<evidence type="ECO:0000259" key="2">
    <source>
        <dbReference type="PROSITE" id="PS50011"/>
    </source>
</evidence>
<keyword evidence="1 7" id="KW-0418">Kinase</keyword>
<dbReference type="SMART" id="SM00091">
    <property type="entry name" value="PAS"/>
    <property type="match status" value="2"/>
</dbReference>
<accession>A0A0C1QR95</accession>
<keyword evidence="7" id="KW-0723">Serine/threonine-protein kinase</keyword>
<dbReference type="PROSITE" id="PS50113">
    <property type="entry name" value="PAC"/>
    <property type="match status" value="2"/>
</dbReference>
<protein>
    <submittedName>
        <fullName evidence="6">AAA family ATPase</fullName>
    </submittedName>
    <submittedName>
        <fullName evidence="7">Serine/threonine protein kinase</fullName>
    </submittedName>
</protein>
<organism evidence="7">
    <name type="scientific">Tolypothrix bouteillei VB521301</name>
    <dbReference type="NCBI Taxonomy" id="1479485"/>
    <lineage>
        <taxon>Bacteria</taxon>
        <taxon>Bacillati</taxon>
        <taxon>Cyanobacteriota</taxon>
        <taxon>Cyanophyceae</taxon>
        <taxon>Nostocales</taxon>
        <taxon>Tolypothrichaceae</taxon>
        <taxon>Tolypothrix</taxon>
    </lineage>
</organism>
<dbReference type="InterPro" id="IPR041664">
    <property type="entry name" value="AAA_16"/>
</dbReference>
<gene>
    <name evidence="7" type="ORF">DA73_0244360</name>
    <name evidence="6" type="ORF">DA73_0400025575</name>
</gene>
<dbReference type="CDD" id="cd00130">
    <property type="entry name" value="PAS"/>
    <property type="match status" value="2"/>
</dbReference>
<dbReference type="SMART" id="SM00387">
    <property type="entry name" value="HATPase_c"/>
    <property type="match status" value="1"/>
</dbReference>
<reference evidence="6" key="2">
    <citation type="submission" date="2019-11" db="EMBL/GenBank/DDBJ databases">
        <title>Improved Assembly of Tolypothrix boutellei genome.</title>
        <authorList>
            <person name="Sarangi A.N."/>
            <person name="Mukherjee M."/>
            <person name="Ghosh S."/>
            <person name="Singh D."/>
            <person name="Das A."/>
            <person name="Kant S."/>
            <person name="Prusty A."/>
            <person name="Tripathy S."/>
        </authorList>
    </citation>
    <scope>NUCLEOTIDE SEQUENCE</scope>
    <source>
        <strain evidence="6">VB521301</strain>
    </source>
</reference>
<dbReference type="InterPro" id="IPR005467">
    <property type="entry name" value="His_kinase_dom"/>
</dbReference>
<evidence type="ECO:0000313" key="8">
    <source>
        <dbReference type="Proteomes" id="UP000029738"/>
    </source>
</evidence>
<evidence type="ECO:0000259" key="5">
    <source>
        <dbReference type="PROSITE" id="PS50113"/>
    </source>
</evidence>
<dbReference type="Pfam" id="PF02518">
    <property type="entry name" value="HATPase_c"/>
    <property type="match status" value="1"/>
</dbReference>
<dbReference type="CDD" id="cd14014">
    <property type="entry name" value="STKc_PknB_like"/>
    <property type="match status" value="1"/>
</dbReference>
<feature type="domain" description="PAC" evidence="5">
    <location>
        <begin position="1760"/>
        <end position="1812"/>
    </location>
</feature>
<keyword evidence="8" id="KW-1185">Reference proteome</keyword>
<dbReference type="GO" id="GO:0046983">
    <property type="term" value="F:protein dimerization activity"/>
    <property type="evidence" value="ECO:0007669"/>
    <property type="project" value="InterPro"/>
</dbReference>
<dbReference type="SUPFAM" id="SSF56112">
    <property type="entry name" value="Protein kinase-like (PK-like)"/>
    <property type="match status" value="1"/>
</dbReference>
<dbReference type="SUPFAM" id="SSF55781">
    <property type="entry name" value="GAF domain-like"/>
    <property type="match status" value="1"/>
</dbReference>
<dbReference type="InterPro" id="IPR000700">
    <property type="entry name" value="PAS-assoc_C"/>
</dbReference>
<evidence type="ECO:0000256" key="1">
    <source>
        <dbReference type="ARBA" id="ARBA00022777"/>
    </source>
</evidence>
<dbReference type="GO" id="GO:0005524">
    <property type="term" value="F:ATP binding"/>
    <property type="evidence" value="ECO:0007669"/>
    <property type="project" value="InterPro"/>
</dbReference>
<name>A0A0C1QR95_9CYAN</name>
<dbReference type="SMART" id="SM00086">
    <property type="entry name" value="PAC"/>
    <property type="match status" value="2"/>
</dbReference>
<dbReference type="InterPro" id="IPR013767">
    <property type="entry name" value="PAS_fold"/>
</dbReference>
<feature type="domain" description="PAC" evidence="5">
    <location>
        <begin position="1600"/>
        <end position="1652"/>
    </location>
</feature>
<proteinExistence type="predicted"/>
<dbReference type="Gene3D" id="3.30.450.20">
    <property type="entry name" value="PAS domain"/>
    <property type="match status" value="2"/>
</dbReference>
<dbReference type="Pfam" id="PF00069">
    <property type="entry name" value="Pkinase"/>
    <property type="match status" value="1"/>
</dbReference>
<dbReference type="PANTHER" id="PTHR43642">
    <property type="entry name" value="HYBRID SIGNAL TRANSDUCTION HISTIDINE KINASE G"/>
    <property type="match status" value="1"/>
</dbReference>
<dbReference type="SUPFAM" id="SSF55785">
    <property type="entry name" value="PYP-like sensor domain (PAS domain)"/>
    <property type="match status" value="2"/>
</dbReference>
<dbReference type="Gene3D" id="3.40.50.300">
    <property type="entry name" value="P-loop containing nucleotide triphosphate hydrolases"/>
    <property type="match status" value="1"/>
</dbReference>
<comment type="caution">
    <text evidence="7">The sequence shown here is derived from an EMBL/GenBank/DDBJ whole genome shotgun (WGS) entry which is preliminary data.</text>
</comment>
<dbReference type="InterPro" id="IPR001610">
    <property type="entry name" value="PAC"/>
</dbReference>
<evidence type="ECO:0000259" key="4">
    <source>
        <dbReference type="PROSITE" id="PS50112"/>
    </source>
</evidence>
<reference evidence="7" key="1">
    <citation type="journal article" date="2015" name="Genome Announc.">
        <title>Draft Genome Sequence of Tolypothrix boutellei Strain VB521301.</title>
        <authorList>
            <person name="Chandrababunaidu M.M."/>
            <person name="Singh D."/>
            <person name="Sen D."/>
            <person name="Bhan S."/>
            <person name="Das S."/>
            <person name="Gupta A."/>
            <person name="Adhikary S.P."/>
            <person name="Tripathy S."/>
        </authorList>
    </citation>
    <scope>NUCLEOTIDE SEQUENCE</scope>
    <source>
        <strain evidence="7">VB521301</strain>
    </source>
</reference>
<keyword evidence="1 7" id="KW-0808">Transferase</keyword>
<dbReference type="Gene3D" id="1.10.510.10">
    <property type="entry name" value="Transferase(Phosphotransferase) domain 1"/>
    <property type="match status" value="1"/>
</dbReference>
<dbReference type="EMBL" id="JHEG02000059">
    <property type="protein sequence ID" value="KIE07989.1"/>
    <property type="molecule type" value="Genomic_DNA"/>
</dbReference>
<dbReference type="NCBIfam" id="TIGR00229">
    <property type="entry name" value="sensory_box"/>
    <property type="match status" value="2"/>
</dbReference>
<dbReference type="InterPro" id="IPR011009">
    <property type="entry name" value="Kinase-like_dom_sf"/>
</dbReference>
<dbReference type="CDD" id="cd16917">
    <property type="entry name" value="HATPase_UhpB-NarQ-NarX-like"/>
    <property type="match status" value="1"/>
</dbReference>
<dbReference type="Proteomes" id="UP000029738">
    <property type="component" value="Unassembled WGS sequence"/>
</dbReference>
<dbReference type="Gene3D" id="3.30.565.10">
    <property type="entry name" value="Histidine kinase-like ATPase, C-terminal domain"/>
    <property type="match status" value="1"/>
</dbReference>
<dbReference type="SMART" id="SM00065">
    <property type="entry name" value="GAF"/>
    <property type="match status" value="1"/>
</dbReference>
<dbReference type="STRING" id="1479485.DA73_0244360"/>
<dbReference type="InterPro" id="IPR000014">
    <property type="entry name" value="PAS"/>
</dbReference>
<dbReference type="GO" id="GO:0016020">
    <property type="term" value="C:membrane"/>
    <property type="evidence" value="ECO:0007669"/>
    <property type="project" value="InterPro"/>
</dbReference>
<dbReference type="InterPro" id="IPR053159">
    <property type="entry name" value="Hybrid_Histidine_Kinase"/>
</dbReference>
<dbReference type="PROSITE" id="PS50112">
    <property type="entry name" value="PAS"/>
    <property type="match status" value="2"/>
</dbReference>
<feature type="domain" description="Protein kinase" evidence="2">
    <location>
        <begin position="7"/>
        <end position="272"/>
    </location>
</feature>
<dbReference type="Gene3D" id="3.30.450.40">
    <property type="match status" value="1"/>
</dbReference>
<evidence type="ECO:0000259" key="3">
    <source>
        <dbReference type="PROSITE" id="PS50109"/>
    </source>
</evidence>
<dbReference type="InterPro" id="IPR011712">
    <property type="entry name" value="Sig_transdc_His_kin_sub3_dim/P"/>
</dbReference>
<feature type="domain" description="PAS" evidence="4">
    <location>
        <begin position="1521"/>
        <end position="1557"/>
    </location>
</feature>
<dbReference type="InterPro" id="IPR036890">
    <property type="entry name" value="HATPase_C_sf"/>
</dbReference>
<dbReference type="InterPro" id="IPR027417">
    <property type="entry name" value="P-loop_NTPase"/>
</dbReference>
<dbReference type="Gene3D" id="1.20.5.1930">
    <property type="match status" value="1"/>
</dbReference>
<dbReference type="SUPFAM" id="SSF52540">
    <property type="entry name" value="P-loop containing nucleoside triphosphate hydrolases"/>
    <property type="match status" value="1"/>
</dbReference>
<dbReference type="InterPro" id="IPR003594">
    <property type="entry name" value="HATPase_dom"/>
</dbReference>
<feature type="domain" description="PAS" evidence="4">
    <location>
        <begin position="1685"/>
        <end position="1757"/>
    </location>
</feature>
<dbReference type="OrthoDB" id="573511at2"/>
<dbReference type="EMBL" id="JHEG04000001">
    <property type="protein sequence ID" value="KAF3888474.1"/>
    <property type="molecule type" value="Genomic_DNA"/>
</dbReference>
<dbReference type="GO" id="GO:0004674">
    <property type="term" value="F:protein serine/threonine kinase activity"/>
    <property type="evidence" value="ECO:0007669"/>
    <property type="project" value="UniProtKB-KW"/>
</dbReference>
<dbReference type="Pfam" id="PF08447">
    <property type="entry name" value="PAS_3"/>
    <property type="match status" value="1"/>
</dbReference>
<dbReference type="GO" id="GO:0000155">
    <property type="term" value="F:phosphorelay sensor kinase activity"/>
    <property type="evidence" value="ECO:0007669"/>
    <property type="project" value="InterPro"/>
</dbReference>
<dbReference type="InterPro" id="IPR013655">
    <property type="entry name" value="PAS_fold_3"/>
</dbReference>
<dbReference type="SUPFAM" id="SSF55874">
    <property type="entry name" value="ATPase domain of HSP90 chaperone/DNA topoisomerase II/histidine kinase"/>
    <property type="match status" value="1"/>
</dbReference>
<dbReference type="InterPro" id="IPR035965">
    <property type="entry name" value="PAS-like_dom_sf"/>
</dbReference>
<dbReference type="PROSITE" id="PS50011">
    <property type="entry name" value="PROTEIN_KINASE_DOM"/>
    <property type="match status" value="1"/>
</dbReference>
<dbReference type="RefSeq" id="WP_038078050.1">
    <property type="nucleotide sequence ID" value="NZ_JHEG04000001.1"/>
</dbReference>
<dbReference type="Pfam" id="PF00989">
    <property type="entry name" value="PAS"/>
    <property type="match status" value="1"/>
</dbReference>
<dbReference type="InterPro" id="IPR029016">
    <property type="entry name" value="GAF-like_dom_sf"/>
</dbReference>
<dbReference type="GO" id="GO:0006355">
    <property type="term" value="P:regulation of DNA-templated transcription"/>
    <property type="evidence" value="ECO:0007669"/>
    <property type="project" value="InterPro"/>
</dbReference>
<evidence type="ECO:0000313" key="6">
    <source>
        <dbReference type="EMBL" id="KAF3888474.1"/>
    </source>
</evidence>
<dbReference type="Pfam" id="PF13191">
    <property type="entry name" value="AAA_16"/>
    <property type="match status" value="1"/>
</dbReference>
<dbReference type="PROSITE" id="PS50109">
    <property type="entry name" value="HIS_KIN"/>
    <property type="match status" value="1"/>
</dbReference>
<dbReference type="PANTHER" id="PTHR43642:SF1">
    <property type="entry name" value="HYBRID SIGNAL TRANSDUCTION HISTIDINE KINASE G"/>
    <property type="match status" value="1"/>
</dbReference>
<dbReference type="Pfam" id="PF01590">
    <property type="entry name" value="GAF"/>
    <property type="match status" value="1"/>
</dbReference>
<evidence type="ECO:0000313" key="7">
    <source>
        <dbReference type="EMBL" id="KIE07989.1"/>
    </source>
</evidence>
<feature type="domain" description="Histidine kinase" evidence="3">
    <location>
        <begin position="1833"/>
        <end position="2020"/>
    </location>
</feature>
<dbReference type="FunFam" id="1.20.5.1930:FF:000005">
    <property type="entry name" value="Two-component sensor histidine kinase"/>
    <property type="match status" value="1"/>
</dbReference>
<dbReference type="InterPro" id="IPR000719">
    <property type="entry name" value="Prot_kinase_dom"/>
</dbReference>
<dbReference type="InterPro" id="IPR003018">
    <property type="entry name" value="GAF"/>
</dbReference>
<dbReference type="Pfam" id="PF07730">
    <property type="entry name" value="HisKA_3"/>
    <property type="match status" value="1"/>
</dbReference>
<sequence length="2020" mass="227352">MIALPGIAIQDKIYESSNSLVYRGMKDDGVAIVVKMLKQDYPSPQELIRYRQEYRITSSLNLEGVIKAYSQQNYQRTLVMILEDFGGESLEQWMHKRPDIFCPMPLSTFLGLAIALTDILGKIHAANVIHKDINPGNIVLNLDTGVVKIIDFGIATQFNCTNPTFNSHYVIEGTLAYLSPEQTGRMNRLLDYRTDLYSLGVTFYELLTGHLPFQTMDMLELVHCHIAKRPPSPHEINTNIPKPVSDIILKLMAKNAEDRYQSAWGIKADLDICVQQLEEIGQIFSLHLARQNVSGQFQIPQKLYGRNKEVAILLAAFVRVACPEDNRVACPENNRISSLPNNLETISEREATGNSKFSVEMMLVSGYAGIGKSALVQEIYKPITQKRGYFISGKFDQFQRNIPYSAIADALRKLVQQILGEPEKQVQQWRSYLLTALGSNGQIIIDAIPEVELIIGKQPPVPSVGATEARNRFNRVFGQFVRVFCTKEHPLAIFLDDLQWIDSATLKLIELMLLDEQTQYLFLIGAYRDNEVNATHPLVLMLERLRKQGAVLKEIILAPLTLEALSQLIAETLYQDAETVRSLAELVLRKTEGNPFFINEFLRMLYSENLLTFDTQHLSWQWDIAQIQAQNITDNVVELMLLKLKKLPEVTQQILRLAACVGAEFDLETLSIVCEKSPKVVFQDLLAAIQVGLIQPLLELDENLLVQDYKFLHDRVQQAAYALIDGSQQQLVRLQIGHNLLEKTLPERLTDKLFEIVDHLNYGIELVTDRVERDEIAKLNLMAAYKAKGAIAYDVAAKYLDSGRLWLAASSWQTNYDLTLELYLETTEVAYLCGEFERVEDWVAIVIKEAKTILDSVKVYEVKIQTDIAQSQLLKAINTALSVLQQLGIDFPETPSQGDIQLELDAIASILSEKPIEDLIHLPQMTEPSQLAAMRILSKIAISAYIAAPNLMPLLVSQQVKLSVQYGNALVSPFAYANFGLILCAIVKDIESGYQFGKLALGMLSQSNSHGLKSRTLNIVNNFIIHWKEHARVLLKPLLEGYQSGLETGDLEFAAYCAYTYCFQSYANGKELVEVERDMAIYGKAIHQIKQETAHTWNRIFRQAIINLMGYSVNLTRLIGTSYNEENELSQYEAANDGSSIFAVYFNKLFLCYLFYEYAQAVENAVLAGSYLIRLTGTTLEPLYYLYDSLARLATYLDSSAQVQEEILEIVVISQKKMQQLAYYAPMNYLHKYQLVQAEMARVLGQLLEAEEFYEQAIVGARDNEYLQEEALAYELAAKFYLSRGREKFGQTYMKEAHYCYQRWGATAKVEDLENRYPQLFPQLSGGAYTPIDTTSRSTSNTSPVAFDLVTAIKASQAISSEIELDRLLCCLMKILIENAGAQTGFLILENSGKWVIEASGELIEGENVYATQLLQSIPTANHLPESIINYVIRTHECVILNDATREGNFIHESYIQDNQIPSILCLPLLNQGKLVGVLYLENKLAVGAFTPERSQILHLLSTQAAIAIENAKLYSQLRTSQSQMAQFLEAIPVGVAVVDTAGRPYFVNQRATQLTGKGVVCSVTADQLAQTYQIYLAGTDRPYPTEKLPAVLGLHGERSRIDDMEIQQNGKTIPIEVWGTPVFDEQGNVIYAIVAFQDITERKQTEQLVADYNRTLEQQVIERTLLLSQEIEERQRVEIALRHSEEQYRLTMDFTHIGSWSWNIIENTTDWNDNHARLLGLVPGEVESRTQAWRDRVHPEDIHRVEQVVEASLATHTDCEVEYRVIHPDGSIHWLISRGRGIYNSAGQPVRMLGVILDISELHNAALRERKLAEATSILEERNRMAREIHDTLAQAFTGILLNVGAATQVLTDDLEATQAHLEMVEDLAQTGLAEARRSVAALRPHLLEYGNLHSALYRLVAQMRAVADTSLIYEIKGTAYPMPAEVENNLLRIGQEALTNAVKYAHACEVRVELVYENTQCILRVKDNGRGFGVGSIPRVGGFGLLGMSERAENIGAQLRIVSQPGQGTEIVVIVNRE</sequence>